<keyword evidence="6 11" id="KW-0328">Glycosyltransferase</keyword>
<evidence type="ECO:0000256" key="2">
    <source>
        <dbReference type="ARBA" id="ARBA00012687"/>
    </source>
</evidence>
<dbReference type="PANTHER" id="PTHR30372">
    <property type="entry name" value="LIPID-A-DISACCHARIDE SYNTHASE"/>
    <property type="match status" value="1"/>
</dbReference>
<evidence type="ECO:0000256" key="5">
    <source>
        <dbReference type="ARBA" id="ARBA00022556"/>
    </source>
</evidence>
<evidence type="ECO:0000256" key="10">
    <source>
        <dbReference type="NCBIfam" id="TIGR00215"/>
    </source>
</evidence>
<organism evidence="11 12">
    <name type="scientific">Dyadobacter linearis</name>
    <dbReference type="NCBI Taxonomy" id="2823330"/>
    <lineage>
        <taxon>Bacteria</taxon>
        <taxon>Pseudomonadati</taxon>
        <taxon>Bacteroidota</taxon>
        <taxon>Cytophagia</taxon>
        <taxon>Cytophagales</taxon>
        <taxon>Spirosomataceae</taxon>
        <taxon>Dyadobacter</taxon>
    </lineage>
</organism>
<accession>A0ABM8ULM4</accession>
<keyword evidence="5" id="KW-0441">Lipid A biosynthesis</keyword>
<comment type="function">
    <text evidence="1">Condensation of UDP-2,3-diacylglucosamine and 2,3-diacylglucosamine-1-phosphate to form lipid A disaccharide, a precursor of lipid A, a phosphorylated glycolipid that anchors the lipopolysaccharide to the outer membrane of the cell.</text>
</comment>
<protein>
    <recommendedName>
        <fullName evidence="3 10">Lipid-A-disaccharide synthase</fullName>
        <ecNumber evidence="2 10">2.4.1.182</ecNumber>
    </recommendedName>
</protein>
<dbReference type="EMBL" id="CAJRAU010000001">
    <property type="protein sequence ID" value="CAG5068301.1"/>
    <property type="molecule type" value="Genomic_DNA"/>
</dbReference>
<keyword evidence="12" id="KW-1185">Reference proteome</keyword>
<comment type="catalytic activity">
    <reaction evidence="9">
        <text>a lipid X + a UDP-2-N,3-O-bis[(3R)-3-hydroxyacyl]-alpha-D-glucosamine = a lipid A disaccharide + UDP + H(+)</text>
        <dbReference type="Rhea" id="RHEA:67828"/>
        <dbReference type="ChEBI" id="CHEBI:15378"/>
        <dbReference type="ChEBI" id="CHEBI:58223"/>
        <dbReference type="ChEBI" id="CHEBI:137748"/>
        <dbReference type="ChEBI" id="CHEBI:176338"/>
        <dbReference type="ChEBI" id="CHEBI:176343"/>
        <dbReference type="EC" id="2.4.1.182"/>
    </reaction>
</comment>
<gene>
    <name evidence="11" type="primary">lpxB</name>
    <name evidence="11" type="ORF">DYBT9623_01030</name>
</gene>
<reference evidence="11 12" key="1">
    <citation type="submission" date="2021-04" db="EMBL/GenBank/DDBJ databases">
        <authorList>
            <person name="Rodrigo-Torres L."/>
            <person name="Arahal R. D."/>
            <person name="Lucena T."/>
        </authorList>
    </citation>
    <scope>NUCLEOTIDE SEQUENCE [LARGE SCALE GENOMIC DNA]</scope>
    <source>
        <strain evidence="11 12">CECT 9623</strain>
    </source>
</reference>
<proteinExistence type="predicted"/>
<evidence type="ECO:0000313" key="11">
    <source>
        <dbReference type="EMBL" id="CAG5068301.1"/>
    </source>
</evidence>
<evidence type="ECO:0000256" key="6">
    <source>
        <dbReference type="ARBA" id="ARBA00022676"/>
    </source>
</evidence>
<dbReference type="GO" id="GO:0008915">
    <property type="term" value="F:lipid-A-disaccharide synthase activity"/>
    <property type="evidence" value="ECO:0007669"/>
    <property type="project" value="UniProtKB-EC"/>
</dbReference>
<keyword evidence="8" id="KW-0443">Lipid metabolism</keyword>
<dbReference type="SUPFAM" id="SSF53756">
    <property type="entry name" value="UDP-Glycosyltransferase/glycogen phosphorylase"/>
    <property type="match status" value="1"/>
</dbReference>
<dbReference type="Proteomes" id="UP000679725">
    <property type="component" value="Unassembled WGS sequence"/>
</dbReference>
<name>A0ABM8ULM4_9BACT</name>
<dbReference type="EC" id="2.4.1.182" evidence="2 10"/>
<dbReference type="Pfam" id="PF02684">
    <property type="entry name" value="LpxB"/>
    <property type="match status" value="1"/>
</dbReference>
<dbReference type="NCBIfam" id="TIGR00215">
    <property type="entry name" value="lpxB"/>
    <property type="match status" value="1"/>
</dbReference>
<dbReference type="PANTHER" id="PTHR30372:SF4">
    <property type="entry name" value="LIPID-A-DISACCHARIDE SYNTHASE, MITOCHONDRIAL-RELATED"/>
    <property type="match status" value="1"/>
</dbReference>
<evidence type="ECO:0000256" key="7">
    <source>
        <dbReference type="ARBA" id="ARBA00022679"/>
    </source>
</evidence>
<keyword evidence="7 11" id="KW-0808">Transferase</keyword>
<evidence type="ECO:0000256" key="1">
    <source>
        <dbReference type="ARBA" id="ARBA00002056"/>
    </source>
</evidence>
<evidence type="ECO:0000256" key="9">
    <source>
        <dbReference type="ARBA" id="ARBA00048975"/>
    </source>
</evidence>
<evidence type="ECO:0000256" key="8">
    <source>
        <dbReference type="ARBA" id="ARBA00023098"/>
    </source>
</evidence>
<dbReference type="RefSeq" id="WP_215232392.1">
    <property type="nucleotide sequence ID" value="NZ_CAJRAU010000001.1"/>
</dbReference>
<evidence type="ECO:0000313" key="12">
    <source>
        <dbReference type="Proteomes" id="UP000679725"/>
    </source>
</evidence>
<keyword evidence="4" id="KW-0444">Lipid biosynthesis</keyword>
<evidence type="ECO:0000256" key="3">
    <source>
        <dbReference type="ARBA" id="ARBA00020902"/>
    </source>
</evidence>
<evidence type="ECO:0000256" key="4">
    <source>
        <dbReference type="ARBA" id="ARBA00022516"/>
    </source>
</evidence>
<comment type="caution">
    <text evidence="11">The sequence shown here is derived from an EMBL/GenBank/DDBJ whole genome shotgun (WGS) entry which is preliminary data.</text>
</comment>
<sequence>MKYYIIAGERSGDLHGSNLIKGIRANDKDAVFRGWGGDLMQAEGLDLVTHYKDTAFMGFLEVAMNLHKISGFLKKCKADILQYQPDALVLIDYPGFNLRIAAFAKQKGIKVFYYISPKVWAWNQKRAWKIKQNVDHMFVIFPFEIDFYKKFDYKVDYVGNPLMDAITSFTPDPDFRKKNNLEEGRPVIALLPGSRHQEIVSMLDIMLKAQPHFPEYQFVIAGVKNLPESLYANVDVSGKSIVVYESTYDLLHVAAAALVTSGTATLETALFQVPEVVCYKTSGFSYAIAKRLIRVPFISLVNLIMEKEVVRELIQSDLNEKLLVEELRAILPGGAKHDTQVQDYLKLKDLVGGPGASEYAGKLIVEYI</sequence>
<dbReference type="InterPro" id="IPR003835">
    <property type="entry name" value="Glyco_trans_19"/>
</dbReference>